<dbReference type="Proteomes" id="UP001341840">
    <property type="component" value="Unassembled WGS sequence"/>
</dbReference>
<dbReference type="EMBL" id="JASCZI010000872">
    <property type="protein sequence ID" value="MED6113655.1"/>
    <property type="molecule type" value="Genomic_DNA"/>
</dbReference>
<feature type="region of interest" description="Disordered" evidence="1">
    <location>
        <begin position="24"/>
        <end position="78"/>
    </location>
</feature>
<sequence length="78" mass="8648">MAEEELIERLKKSDSSMVQVNVAQTATTNQKNQNSESKSKEMTPNMEELAEEAVEEEGVVETHGMPITIDHNAKSVES</sequence>
<feature type="compositionally biased region" description="Polar residues" evidence="1">
    <location>
        <begin position="24"/>
        <end position="36"/>
    </location>
</feature>
<organism evidence="2 3">
    <name type="scientific">Stylosanthes scabra</name>
    <dbReference type="NCBI Taxonomy" id="79078"/>
    <lineage>
        <taxon>Eukaryota</taxon>
        <taxon>Viridiplantae</taxon>
        <taxon>Streptophyta</taxon>
        <taxon>Embryophyta</taxon>
        <taxon>Tracheophyta</taxon>
        <taxon>Spermatophyta</taxon>
        <taxon>Magnoliopsida</taxon>
        <taxon>eudicotyledons</taxon>
        <taxon>Gunneridae</taxon>
        <taxon>Pentapetalae</taxon>
        <taxon>rosids</taxon>
        <taxon>fabids</taxon>
        <taxon>Fabales</taxon>
        <taxon>Fabaceae</taxon>
        <taxon>Papilionoideae</taxon>
        <taxon>50 kb inversion clade</taxon>
        <taxon>dalbergioids sensu lato</taxon>
        <taxon>Dalbergieae</taxon>
        <taxon>Pterocarpus clade</taxon>
        <taxon>Stylosanthes</taxon>
    </lineage>
</organism>
<comment type="caution">
    <text evidence="2">The sequence shown here is derived from an EMBL/GenBank/DDBJ whole genome shotgun (WGS) entry which is preliminary data.</text>
</comment>
<feature type="compositionally biased region" description="Acidic residues" evidence="1">
    <location>
        <begin position="48"/>
        <end position="59"/>
    </location>
</feature>
<gene>
    <name evidence="2" type="ORF">PIB30_072864</name>
</gene>
<keyword evidence="3" id="KW-1185">Reference proteome</keyword>
<proteinExistence type="predicted"/>
<evidence type="ECO:0000313" key="3">
    <source>
        <dbReference type="Proteomes" id="UP001341840"/>
    </source>
</evidence>
<protein>
    <submittedName>
        <fullName evidence="2">Uncharacterized protein</fullName>
    </submittedName>
</protein>
<evidence type="ECO:0000256" key="1">
    <source>
        <dbReference type="SAM" id="MobiDB-lite"/>
    </source>
</evidence>
<accession>A0ABU6QQC9</accession>
<reference evidence="2 3" key="1">
    <citation type="journal article" date="2023" name="Plants (Basel)">
        <title>Bridging the Gap: Combining Genomics and Transcriptomics Approaches to Understand Stylosanthes scabra, an Orphan Legume from the Brazilian Caatinga.</title>
        <authorList>
            <person name="Ferreira-Neto J.R.C."/>
            <person name="da Silva M.D."/>
            <person name="Binneck E."/>
            <person name="de Melo N.F."/>
            <person name="da Silva R.H."/>
            <person name="de Melo A.L.T.M."/>
            <person name="Pandolfi V."/>
            <person name="Bustamante F.O."/>
            <person name="Brasileiro-Vidal A.C."/>
            <person name="Benko-Iseppon A.M."/>
        </authorList>
    </citation>
    <scope>NUCLEOTIDE SEQUENCE [LARGE SCALE GENOMIC DNA]</scope>
    <source>
        <tissue evidence="2">Leaves</tissue>
    </source>
</reference>
<name>A0ABU6QQC9_9FABA</name>
<evidence type="ECO:0000313" key="2">
    <source>
        <dbReference type="EMBL" id="MED6113655.1"/>
    </source>
</evidence>